<evidence type="ECO:0000313" key="3">
    <source>
        <dbReference type="Proteomes" id="UP000178264"/>
    </source>
</evidence>
<dbReference type="GO" id="GO:0016757">
    <property type="term" value="F:glycosyltransferase activity"/>
    <property type="evidence" value="ECO:0007669"/>
    <property type="project" value="InterPro"/>
</dbReference>
<dbReference type="EMBL" id="MGER01000005">
    <property type="protein sequence ID" value="OGL88958.1"/>
    <property type="molecule type" value="Genomic_DNA"/>
</dbReference>
<proteinExistence type="predicted"/>
<dbReference type="AlphaFoldDB" id="A0A1F7VFQ1"/>
<accession>A0A1F7VFQ1</accession>
<evidence type="ECO:0000313" key="2">
    <source>
        <dbReference type="EMBL" id="OGL88958.1"/>
    </source>
</evidence>
<dbReference type="PANTHER" id="PTHR12526">
    <property type="entry name" value="GLYCOSYLTRANSFERASE"/>
    <property type="match status" value="1"/>
</dbReference>
<dbReference type="InterPro" id="IPR001296">
    <property type="entry name" value="Glyco_trans_1"/>
</dbReference>
<evidence type="ECO:0000259" key="1">
    <source>
        <dbReference type="Pfam" id="PF00534"/>
    </source>
</evidence>
<feature type="domain" description="Glycosyl transferase family 1" evidence="1">
    <location>
        <begin position="179"/>
        <end position="336"/>
    </location>
</feature>
<comment type="caution">
    <text evidence="2">The sequence shown here is derived from an EMBL/GenBank/DDBJ whole genome shotgun (WGS) entry which is preliminary data.</text>
</comment>
<dbReference type="Gene3D" id="3.40.50.2000">
    <property type="entry name" value="Glycogen Phosphorylase B"/>
    <property type="match status" value="2"/>
</dbReference>
<sequence>MNLLFITRRVDRSHPLAGFAWEWVREFSRQLSEGGGRLTVITLESSASEGLIEEVIIRSVRKTEKNRSKDFFTFCRLLKSLVPQSDAIFVHQHPVYAVIAAPFAKLFRKKIYLWYVHKKVDFRLRIAAALCNGIFTASKEGFRLKTKRPISIVGHGIDTALFCPADQRGDLRRSTQIEVGQKFIILSIGRISPVKGYAVLIDAVQSAVQQCNNLTVRIVGRPGLKEHAGYENELKKSVHEKGLDQVIRFIGPVAHHDIVVEYRNANVFINLSGTGSLDKAVLEAMACGVPVITSNEAFQGLLSQIDNNLFVACTPRAVAMAMLRIINMPPEARRQIGGALRAIVVRDHDLKQLVARILSRL</sequence>
<dbReference type="Pfam" id="PF00534">
    <property type="entry name" value="Glycos_transf_1"/>
    <property type="match status" value="1"/>
</dbReference>
<organism evidence="2 3">
    <name type="scientific">Candidatus Uhrbacteria bacterium RIFCSPLOWO2_02_FULL_49_11</name>
    <dbReference type="NCBI Taxonomy" id="1802409"/>
    <lineage>
        <taxon>Bacteria</taxon>
        <taxon>Candidatus Uhriibacteriota</taxon>
    </lineage>
</organism>
<dbReference type="Proteomes" id="UP000178264">
    <property type="component" value="Unassembled WGS sequence"/>
</dbReference>
<dbReference type="SUPFAM" id="SSF53756">
    <property type="entry name" value="UDP-Glycosyltransferase/glycogen phosphorylase"/>
    <property type="match status" value="1"/>
</dbReference>
<gene>
    <name evidence="2" type="ORF">A3I42_00790</name>
</gene>
<reference evidence="2 3" key="1">
    <citation type="journal article" date="2016" name="Nat. Commun.">
        <title>Thousands of microbial genomes shed light on interconnected biogeochemical processes in an aquifer system.</title>
        <authorList>
            <person name="Anantharaman K."/>
            <person name="Brown C.T."/>
            <person name="Hug L.A."/>
            <person name="Sharon I."/>
            <person name="Castelle C.J."/>
            <person name="Probst A.J."/>
            <person name="Thomas B.C."/>
            <person name="Singh A."/>
            <person name="Wilkins M.J."/>
            <person name="Karaoz U."/>
            <person name="Brodie E.L."/>
            <person name="Williams K.H."/>
            <person name="Hubbard S.S."/>
            <person name="Banfield J.F."/>
        </authorList>
    </citation>
    <scope>NUCLEOTIDE SEQUENCE [LARGE SCALE GENOMIC DNA]</scope>
</reference>
<protein>
    <recommendedName>
        <fullName evidence="1">Glycosyl transferase family 1 domain-containing protein</fullName>
    </recommendedName>
</protein>
<dbReference type="CDD" id="cd03801">
    <property type="entry name" value="GT4_PimA-like"/>
    <property type="match status" value="1"/>
</dbReference>
<name>A0A1F7VFQ1_9BACT</name>